<reference evidence="3" key="1">
    <citation type="journal article" date="2010" name="Genome Biol.">
        <title>Genome sequence of the necrotrophic plant pathogen Pythium ultimum reveals original pathogenicity mechanisms and effector repertoire.</title>
        <authorList>
            <person name="Levesque C.A."/>
            <person name="Brouwer H."/>
            <person name="Cano L."/>
            <person name="Hamilton J.P."/>
            <person name="Holt C."/>
            <person name="Huitema E."/>
            <person name="Raffaele S."/>
            <person name="Robideau G.P."/>
            <person name="Thines M."/>
            <person name="Win J."/>
            <person name="Zerillo M.M."/>
            <person name="Beakes G.W."/>
            <person name="Boore J.L."/>
            <person name="Busam D."/>
            <person name="Dumas B."/>
            <person name="Ferriera S."/>
            <person name="Fuerstenberg S.I."/>
            <person name="Gachon C.M."/>
            <person name="Gaulin E."/>
            <person name="Govers F."/>
            <person name="Grenville-Briggs L."/>
            <person name="Horner N."/>
            <person name="Hostetler J."/>
            <person name="Jiang R.H."/>
            <person name="Johnson J."/>
            <person name="Krajaejun T."/>
            <person name="Lin H."/>
            <person name="Meijer H.J."/>
            <person name="Moore B."/>
            <person name="Morris P."/>
            <person name="Phuntmart V."/>
            <person name="Puiu D."/>
            <person name="Shetty J."/>
            <person name="Stajich J.E."/>
            <person name="Tripathy S."/>
            <person name="Wawra S."/>
            <person name="van West P."/>
            <person name="Whitty B.R."/>
            <person name="Coutinho P.M."/>
            <person name="Henrissat B."/>
            <person name="Martin F."/>
            <person name="Thomas P.D."/>
            <person name="Tyler B.M."/>
            <person name="De Vries R.P."/>
            <person name="Kamoun S."/>
            <person name="Yandell M."/>
            <person name="Tisserat N."/>
            <person name="Buell C.R."/>
        </authorList>
    </citation>
    <scope>NUCLEOTIDE SEQUENCE</scope>
    <source>
        <strain evidence="3">DAOM:BR144</strain>
    </source>
</reference>
<dbReference type="AlphaFoldDB" id="K3WGN6"/>
<proteinExistence type="predicted"/>
<dbReference type="EMBL" id="GL376567">
    <property type="status" value="NOT_ANNOTATED_CDS"/>
    <property type="molecule type" value="Genomic_DNA"/>
</dbReference>
<dbReference type="Proteomes" id="UP000019132">
    <property type="component" value="Unassembled WGS sequence"/>
</dbReference>
<accession>K3WGN6</accession>
<feature type="region of interest" description="Disordered" evidence="1">
    <location>
        <begin position="233"/>
        <end position="281"/>
    </location>
</feature>
<evidence type="ECO:0000313" key="3">
    <source>
        <dbReference type="Proteomes" id="UP000019132"/>
    </source>
</evidence>
<name>K3WGN6_GLOUD</name>
<dbReference type="InParanoid" id="K3WGN6"/>
<protein>
    <submittedName>
        <fullName evidence="2">Uncharacterized protein</fullName>
    </submittedName>
</protein>
<reference evidence="3" key="2">
    <citation type="submission" date="2010-04" db="EMBL/GenBank/DDBJ databases">
        <authorList>
            <person name="Buell R."/>
            <person name="Hamilton J."/>
            <person name="Hostetler J."/>
        </authorList>
    </citation>
    <scope>NUCLEOTIDE SEQUENCE [LARGE SCALE GENOMIC DNA]</scope>
    <source>
        <strain evidence="3">DAOM:BR144</strain>
    </source>
</reference>
<dbReference type="EnsemblProtists" id="PYU1_T004127">
    <property type="protein sequence ID" value="PYU1_T004127"/>
    <property type="gene ID" value="PYU1_G004117"/>
</dbReference>
<feature type="compositionally biased region" description="Basic and acidic residues" evidence="1">
    <location>
        <begin position="94"/>
        <end position="103"/>
    </location>
</feature>
<dbReference type="HOGENOM" id="CLU_992032_0_0_1"/>
<evidence type="ECO:0000313" key="2">
    <source>
        <dbReference type="EnsemblProtists" id="PYU1_T004127"/>
    </source>
</evidence>
<dbReference type="VEuPathDB" id="FungiDB:PYU1_G004117"/>
<sequence length="281" mass="31248">MGRHAAQTSAVSTLTIPTMTSSGPGTFFEQHSASSFSVAASQQQQQQLALRTNRPVWKRLTRTISHAFLATKSKKKTKKRDVSDPSPATLDLVSNKEKQRQGEHINMSTHSLVKLAESTTATQEVQADLCKHDEEIYSSRFGETTPAPVTRGDASNVCERQNGATHIVALVTMIPPEYPLVRYIAESLFAEVDLPCQAAPDDGNSIEWRLFVKCIELQKWSLAFVLAEKMQRNHTMQPQQRRREALMQDRAVSADGDDNEAENDDADERDGILDFLDTCSA</sequence>
<feature type="compositionally biased region" description="Acidic residues" evidence="1">
    <location>
        <begin position="255"/>
        <end position="268"/>
    </location>
</feature>
<dbReference type="eggNOG" id="ENOG502T37P">
    <property type="taxonomic scope" value="Eukaryota"/>
</dbReference>
<reference evidence="2" key="3">
    <citation type="submission" date="2015-02" db="UniProtKB">
        <authorList>
            <consortium name="EnsemblProtists"/>
        </authorList>
    </citation>
    <scope>IDENTIFICATION</scope>
    <source>
        <strain evidence="2">DAOM BR144</strain>
    </source>
</reference>
<evidence type="ECO:0000256" key="1">
    <source>
        <dbReference type="SAM" id="MobiDB-lite"/>
    </source>
</evidence>
<feature type="region of interest" description="Disordered" evidence="1">
    <location>
        <begin position="71"/>
        <end position="106"/>
    </location>
</feature>
<keyword evidence="3" id="KW-1185">Reference proteome</keyword>
<organism evidence="2 3">
    <name type="scientific">Globisporangium ultimum (strain ATCC 200006 / CBS 805.95 / DAOM BR144)</name>
    <name type="common">Pythium ultimum</name>
    <dbReference type="NCBI Taxonomy" id="431595"/>
    <lineage>
        <taxon>Eukaryota</taxon>
        <taxon>Sar</taxon>
        <taxon>Stramenopiles</taxon>
        <taxon>Oomycota</taxon>
        <taxon>Peronosporomycetes</taxon>
        <taxon>Pythiales</taxon>
        <taxon>Pythiaceae</taxon>
        <taxon>Globisporangium</taxon>
    </lineage>
</organism>